<dbReference type="Proteomes" id="UP000636004">
    <property type="component" value="Unassembled WGS sequence"/>
</dbReference>
<evidence type="ECO:0000256" key="1">
    <source>
        <dbReference type="SAM" id="MobiDB-lite"/>
    </source>
</evidence>
<proteinExistence type="predicted"/>
<accession>A0A918R0W5</accession>
<evidence type="ECO:0000313" key="3">
    <source>
        <dbReference type="Proteomes" id="UP000636004"/>
    </source>
</evidence>
<comment type="caution">
    <text evidence="2">The sequence shown here is derived from an EMBL/GenBank/DDBJ whole genome shotgun (WGS) entry which is preliminary data.</text>
</comment>
<sequence>MSISEPDSTKLDADSSKNTKLDDITGVNSKSLAWSKSTSLTQEKNNKTKIKGKHGFFIDLGIIKLKGLNMLQIPF</sequence>
<reference evidence="2" key="1">
    <citation type="journal article" date="2014" name="Int. J. Syst. Evol. Microbiol.">
        <title>Complete genome sequence of Corynebacterium casei LMG S-19264T (=DSM 44701T), isolated from a smear-ripened cheese.</title>
        <authorList>
            <consortium name="US DOE Joint Genome Institute (JGI-PGF)"/>
            <person name="Walter F."/>
            <person name="Albersmeier A."/>
            <person name="Kalinowski J."/>
            <person name="Ruckert C."/>
        </authorList>
    </citation>
    <scope>NUCLEOTIDE SEQUENCE</scope>
    <source>
        <strain evidence="2">KCTC 12710</strain>
    </source>
</reference>
<protein>
    <submittedName>
        <fullName evidence="2">Uncharacterized protein</fullName>
    </submittedName>
</protein>
<dbReference type="EMBL" id="BMWZ01000003">
    <property type="protein sequence ID" value="GGZ79271.1"/>
    <property type="molecule type" value="Genomic_DNA"/>
</dbReference>
<dbReference type="AlphaFoldDB" id="A0A918R0W5"/>
<feature type="region of interest" description="Disordered" evidence="1">
    <location>
        <begin position="1"/>
        <end position="20"/>
    </location>
</feature>
<feature type="compositionally biased region" description="Basic and acidic residues" evidence="1">
    <location>
        <begin position="7"/>
        <end position="20"/>
    </location>
</feature>
<organism evidence="2 3">
    <name type="scientific">Algibacter mikhailovii</name>
    <dbReference type="NCBI Taxonomy" id="425498"/>
    <lineage>
        <taxon>Bacteria</taxon>
        <taxon>Pseudomonadati</taxon>
        <taxon>Bacteroidota</taxon>
        <taxon>Flavobacteriia</taxon>
        <taxon>Flavobacteriales</taxon>
        <taxon>Flavobacteriaceae</taxon>
        <taxon>Algibacter</taxon>
    </lineage>
</organism>
<gene>
    <name evidence="2" type="ORF">GCM10007028_16030</name>
</gene>
<keyword evidence="3" id="KW-1185">Reference proteome</keyword>
<evidence type="ECO:0000313" key="2">
    <source>
        <dbReference type="EMBL" id="GGZ79271.1"/>
    </source>
</evidence>
<reference evidence="2" key="2">
    <citation type="submission" date="2020-09" db="EMBL/GenBank/DDBJ databases">
        <authorList>
            <person name="Sun Q."/>
            <person name="Kim S."/>
        </authorList>
    </citation>
    <scope>NUCLEOTIDE SEQUENCE</scope>
    <source>
        <strain evidence="2">KCTC 12710</strain>
    </source>
</reference>
<name>A0A918R0W5_9FLAO</name>